<accession>A0A8J2HTX0</accession>
<proteinExistence type="predicted"/>
<comment type="caution">
    <text evidence="2">The sequence shown here is derived from an EMBL/GenBank/DDBJ whole genome shotgun (WGS) entry which is preliminary data.</text>
</comment>
<feature type="compositionally biased region" description="Acidic residues" evidence="1">
    <location>
        <begin position="579"/>
        <end position="590"/>
    </location>
</feature>
<dbReference type="AlphaFoldDB" id="A0A8J2HTX0"/>
<feature type="region of interest" description="Disordered" evidence="1">
    <location>
        <begin position="570"/>
        <end position="599"/>
    </location>
</feature>
<name>A0A8J2HTX0_9PLEO</name>
<dbReference type="RefSeq" id="XP_043164854.1">
    <property type="nucleotide sequence ID" value="XM_043308919.1"/>
</dbReference>
<feature type="region of interest" description="Disordered" evidence="1">
    <location>
        <begin position="506"/>
        <end position="531"/>
    </location>
</feature>
<organism evidence="2 3">
    <name type="scientific">Alternaria atra</name>
    <dbReference type="NCBI Taxonomy" id="119953"/>
    <lineage>
        <taxon>Eukaryota</taxon>
        <taxon>Fungi</taxon>
        <taxon>Dikarya</taxon>
        <taxon>Ascomycota</taxon>
        <taxon>Pezizomycotina</taxon>
        <taxon>Dothideomycetes</taxon>
        <taxon>Pleosporomycetidae</taxon>
        <taxon>Pleosporales</taxon>
        <taxon>Pleosporineae</taxon>
        <taxon>Pleosporaceae</taxon>
        <taxon>Alternaria</taxon>
        <taxon>Alternaria sect. Ulocladioides</taxon>
    </lineage>
</organism>
<gene>
    <name evidence="2" type="ORF">ALTATR162_LOCUS1323</name>
</gene>
<reference evidence="2" key="1">
    <citation type="submission" date="2021-05" db="EMBL/GenBank/DDBJ databases">
        <authorList>
            <person name="Stam R."/>
        </authorList>
    </citation>
    <scope>NUCLEOTIDE SEQUENCE</scope>
    <source>
        <strain evidence="2">CS162</strain>
    </source>
</reference>
<protein>
    <submittedName>
        <fullName evidence="2">Uncharacterized protein</fullName>
    </submittedName>
</protein>
<dbReference type="PANTHER" id="PTHR40625:SF1">
    <property type="entry name" value="AMP-ACTIVATED PROTEIN KINASE GLYCOGEN-BINDING DOMAIN-CONTAINING PROTEIN"/>
    <property type="match status" value="1"/>
</dbReference>
<dbReference type="PANTHER" id="PTHR40625">
    <property type="entry name" value="GTP-BINDING PROTEIN ESDC-RELATED"/>
    <property type="match status" value="1"/>
</dbReference>
<keyword evidence="3" id="KW-1185">Reference proteome</keyword>
<dbReference type="EMBL" id="CAJRGZ010000015">
    <property type="protein sequence ID" value="CAG5143301.1"/>
    <property type="molecule type" value="Genomic_DNA"/>
</dbReference>
<evidence type="ECO:0000313" key="3">
    <source>
        <dbReference type="Proteomes" id="UP000676310"/>
    </source>
</evidence>
<feature type="compositionally biased region" description="Polar residues" evidence="1">
    <location>
        <begin position="521"/>
        <end position="530"/>
    </location>
</feature>
<evidence type="ECO:0000313" key="2">
    <source>
        <dbReference type="EMBL" id="CAG5143301.1"/>
    </source>
</evidence>
<feature type="region of interest" description="Disordered" evidence="1">
    <location>
        <begin position="138"/>
        <end position="179"/>
    </location>
</feature>
<dbReference type="Proteomes" id="UP000676310">
    <property type="component" value="Unassembled WGS sequence"/>
</dbReference>
<dbReference type="GeneID" id="67012645"/>
<evidence type="ECO:0000256" key="1">
    <source>
        <dbReference type="SAM" id="MobiDB-lite"/>
    </source>
</evidence>
<feature type="compositionally biased region" description="Pro residues" evidence="1">
    <location>
        <begin position="162"/>
        <end position="173"/>
    </location>
</feature>
<dbReference type="OrthoDB" id="5422351at2759"/>
<sequence>MAMDNTTLHTFLLYVYPSVPLTLRQSLILASSHCPAALRSIVLLGSWDNFSRPYPLELDARGGLNLWKGCFTFSDIICDGDLDQQTPKRDGPLKMGGTYWYYYKVDEDEECHNPSEESTTFCPLLPGQRLNVLDVPREGHSRSISDTSSAFTRDPKDRYLTPVPPASLRPLPSPRTGSSVDSYVMPLPSPWTPKSATHPPTEAFLSPNVVRHARSASASPYMPSTPIFPDFKLLKEKLASKRSASKNRSGSKTRELDISAPVLVSGGEELNLVPLSIYRPSFESIREAETSAPRSVPNIRREFSPLASHPVDPDHDSLFGPAELPTVDERPIRRRRSHVPSTVITSEFKVEQSRVRANSADTRRTQHYLFSNDPWLSSPKLQQEFEFDDRVVEDDTPSAPVLSRPSTFLGAPVLNERPTSSHGSVYNTNLRHSPFDKELPALPRYLIPAPLYACNEATISELPANEPEDEFEEADDDERLDHFNMQFQEKAHSHFSTWSNDSIGYNSPTSSNDDGEPVFSPTFSSLTSNDSDIETPHGLLIRYSCASPQQVQTDSSKHMSTVLDIQTIDNNYSYNDTSSNDDDEEEDDDNPFPYRLSTPPQLNELRISTFGSDLFQVETTGQYSDVSSSRRSSRRQAACFGLGFQYSLPEQDIGSKTTITESVGVSERLEPTVSVRKERETSGVHALMEDFAFLGDAVI</sequence>